<accession>A0ABN6MTJ8</accession>
<dbReference type="RefSeq" id="WP_248352671.1">
    <property type="nucleotide sequence ID" value="NZ_AP025591.1"/>
</dbReference>
<gene>
    <name evidence="6" type="ORF">AMOR_33050</name>
</gene>
<evidence type="ECO:0000256" key="4">
    <source>
        <dbReference type="ARBA" id="ARBA00023136"/>
    </source>
</evidence>
<proteinExistence type="predicted"/>
<dbReference type="PANTHER" id="PTHR36985">
    <property type="entry name" value="TRANSLOCATION AND ASSEMBLY MODULE SUBUNIT TAMB"/>
    <property type="match status" value="1"/>
</dbReference>
<dbReference type="Pfam" id="PF04357">
    <property type="entry name" value="TamB"/>
    <property type="match status" value="1"/>
</dbReference>
<dbReference type="Proteomes" id="UP001162891">
    <property type="component" value="Chromosome"/>
</dbReference>
<keyword evidence="2" id="KW-0812">Transmembrane</keyword>
<name>A0ABN6MTJ8_9BACT</name>
<evidence type="ECO:0000259" key="5">
    <source>
        <dbReference type="Pfam" id="PF04357"/>
    </source>
</evidence>
<dbReference type="InterPro" id="IPR007452">
    <property type="entry name" value="TamB_C"/>
</dbReference>
<keyword evidence="7" id="KW-1185">Reference proteome</keyword>
<keyword evidence="4" id="KW-0472">Membrane</keyword>
<sequence>MKKRTLALAFLALVATLVVVTLAILRTRWAGERICGLAAARVEAATGLALSFASCRVDPLAFEVEAERVALGPPGAPVFSADALSARLAPVQALGRQLHLERVALVRPRLAVTIPGGAGAGGPCPPPFLSRFEVRQLDVEDGALDLSLPGGRRVEVERLEVRSRPPARTLRALAAPARRARVAVETGPVRVTAAGRRFAAARVEGDAELALDLSELDVSSAAAEVEGARLSVHGRVRDLCAPRLDVTARAEGPLAALLALAGVPSTVVGTASVEARVTGAPGAPAVTATVRTHGVRVERWIPGDLEAQVRLAPDALVVDRLAIAAQGGTAVAHGTVKLGRGLRIDAEVDSAGVDLAEVLDRLGVTGPWITARLDGKGRIAGTLSPPQLVGSFSGDVRGFKALTRSWAVGAGDPGILAFAKGRLETGLRVDRAGLFIDGARLTVGRGTVEADGVAWFDAARGFSVRCRGDVDFSALGRLATIPWSGRGTVEAAIGAAPYGNPHVTGRARLEGFHFLEIDLGAVATDFTYDDFLLHFRGAEGALGASRYRAEALVDLSRYPTRIVSSRLEVQGRIRDLLDAVRDWLPRTRGLRDVVDGDVELVGTGSGRADALDADFDARLGAGALVGRRYESGRAAGKILAGETIRLDRGELRRGTGIARMEGRWGVAPPFPWKLDVSFSGVPIADLQLPGTWEGSASGRAVLGGAYEHPDVRFAANGDAVALDGVPLGTVQAGGTLVERQLVVTGSADGIDFSGEVRLEGARPFRARADLALEDAARLVPGGAPAGLHARVHGVATLEGALDDPAQGRGAATLDRLQASYADLRVEAATPASLSYAAGRLSLAPLTVRGMNTELTVAGSHGPGGRLDVAASGGVDLRLLGALVPALRRAHGQLAVEAHVGGTIEEPVLVGSGRVSDAGFQVRGAAVSFSGVRGDLAFSQNRVLFDGLTGDVNGGSVRLGGEVELARFAPTRMRVEAELADVPVAVPAWLPVTLRGRVEVDGTPESALLTGRLHVVRARYTADVDLEGSLLELRRRPPPPPRSYDKSGEWLQLDLQLAVDGDARVENDLVRGSLGGALTVTGTLAAPGVAGSLAMGEGSRLVFRGNEFILTHAVLEFTDRHGVEIALDVHGQSQVRDYEVLMTVSGSLSRPDVSLTSVPALPQPDIVTLLSLGFTRRDAAAGTGVGGVATAAAAQALFSASGLDEQVRRFLPRGGPIRDLSMRITSAYSEETGQVEPRAEFESWLLRDRLRLLLQAPLGGARGRKAQAELRLGQHTAVQYQWENDNPDVSTGDHGVDLKLRWEWTDR</sequence>
<dbReference type="EMBL" id="AP025591">
    <property type="protein sequence ID" value="BDG04309.1"/>
    <property type="molecule type" value="Genomic_DNA"/>
</dbReference>
<keyword evidence="3" id="KW-1133">Transmembrane helix</keyword>
<evidence type="ECO:0000256" key="2">
    <source>
        <dbReference type="ARBA" id="ARBA00022692"/>
    </source>
</evidence>
<protein>
    <recommendedName>
        <fullName evidence="5">Translocation and assembly module TamB C-terminal domain-containing protein</fullName>
    </recommendedName>
</protein>
<feature type="domain" description="Translocation and assembly module TamB C-terminal" evidence="5">
    <location>
        <begin position="947"/>
        <end position="1303"/>
    </location>
</feature>
<evidence type="ECO:0000256" key="1">
    <source>
        <dbReference type="ARBA" id="ARBA00004167"/>
    </source>
</evidence>
<evidence type="ECO:0000313" key="7">
    <source>
        <dbReference type="Proteomes" id="UP001162891"/>
    </source>
</evidence>
<evidence type="ECO:0000313" key="6">
    <source>
        <dbReference type="EMBL" id="BDG04309.1"/>
    </source>
</evidence>
<evidence type="ECO:0000256" key="3">
    <source>
        <dbReference type="ARBA" id="ARBA00022989"/>
    </source>
</evidence>
<reference evidence="7" key="1">
    <citation type="journal article" date="2022" name="Int. J. Syst. Evol. Microbiol.">
        <title>Anaeromyxobacter oryzae sp. nov., Anaeromyxobacter diazotrophicus sp. nov. and Anaeromyxobacter paludicola sp. nov., isolated from paddy soils.</title>
        <authorList>
            <person name="Itoh H."/>
            <person name="Xu Z."/>
            <person name="Mise K."/>
            <person name="Masuda Y."/>
            <person name="Ushijima N."/>
            <person name="Hayakawa C."/>
            <person name="Shiratori Y."/>
            <person name="Senoo K."/>
        </authorList>
    </citation>
    <scope>NUCLEOTIDE SEQUENCE [LARGE SCALE GENOMIC DNA]</scope>
    <source>
        <strain evidence="7">Red232</strain>
    </source>
</reference>
<dbReference type="PANTHER" id="PTHR36985:SF1">
    <property type="entry name" value="TRANSLOCATION AND ASSEMBLY MODULE SUBUNIT TAMB"/>
    <property type="match status" value="1"/>
</dbReference>
<organism evidence="6 7">
    <name type="scientific">Anaeromyxobacter oryzae</name>
    <dbReference type="NCBI Taxonomy" id="2918170"/>
    <lineage>
        <taxon>Bacteria</taxon>
        <taxon>Pseudomonadati</taxon>
        <taxon>Myxococcota</taxon>
        <taxon>Myxococcia</taxon>
        <taxon>Myxococcales</taxon>
        <taxon>Cystobacterineae</taxon>
        <taxon>Anaeromyxobacteraceae</taxon>
        <taxon>Anaeromyxobacter</taxon>
    </lineage>
</organism>
<comment type="subcellular location">
    <subcellularLocation>
        <location evidence="1">Membrane</location>
        <topology evidence="1">Single-pass membrane protein</topology>
    </subcellularLocation>
</comment>